<dbReference type="EMBL" id="JACJTU010000028">
    <property type="protein sequence ID" value="MBD2737181.1"/>
    <property type="molecule type" value="Genomic_DNA"/>
</dbReference>
<protein>
    <submittedName>
        <fullName evidence="1">Uncharacterized protein</fullName>
    </submittedName>
</protein>
<evidence type="ECO:0000313" key="1">
    <source>
        <dbReference type="EMBL" id="MBD2737181.1"/>
    </source>
</evidence>
<accession>A0ABR8KCA5</accession>
<comment type="caution">
    <text evidence="1">The sequence shown here is derived from an EMBL/GenBank/DDBJ whole genome shotgun (WGS) entry which is preliminary data.</text>
</comment>
<name>A0ABR8KCA5_9NOSO</name>
<evidence type="ECO:0000313" key="2">
    <source>
        <dbReference type="Proteomes" id="UP000637383"/>
    </source>
</evidence>
<organism evidence="1 2">
    <name type="scientific">Nostoc paludosum FACHB-159</name>
    <dbReference type="NCBI Taxonomy" id="2692908"/>
    <lineage>
        <taxon>Bacteria</taxon>
        <taxon>Bacillati</taxon>
        <taxon>Cyanobacteriota</taxon>
        <taxon>Cyanophyceae</taxon>
        <taxon>Nostocales</taxon>
        <taxon>Nostocaceae</taxon>
        <taxon>Nostoc</taxon>
    </lineage>
</organism>
<gene>
    <name evidence="1" type="ORF">H6H03_25400</name>
</gene>
<keyword evidence="2" id="KW-1185">Reference proteome</keyword>
<dbReference type="RefSeq" id="WP_190957777.1">
    <property type="nucleotide sequence ID" value="NZ_JACJTU010000028.1"/>
</dbReference>
<dbReference type="Proteomes" id="UP000637383">
    <property type="component" value="Unassembled WGS sequence"/>
</dbReference>
<proteinExistence type="predicted"/>
<reference evidence="1 2" key="1">
    <citation type="journal article" date="2020" name="ISME J.">
        <title>Comparative genomics reveals insights into cyanobacterial evolution and habitat adaptation.</title>
        <authorList>
            <person name="Chen M.Y."/>
            <person name="Teng W.K."/>
            <person name="Zhao L."/>
            <person name="Hu C.X."/>
            <person name="Zhou Y.K."/>
            <person name="Han B.P."/>
            <person name="Song L.R."/>
            <person name="Shu W.S."/>
        </authorList>
    </citation>
    <scope>NUCLEOTIDE SEQUENCE [LARGE SCALE GENOMIC DNA]</scope>
    <source>
        <strain evidence="1 2">FACHB-159</strain>
    </source>
</reference>
<sequence>MKIIKKSEKLTLKKMKEMEEAEEQILQGETVDFSEPVVEEKQLITPEFPVFAEPNYIPLRDNPLVQSVGNSGWQPSDIWREMRVDSFYDG</sequence>